<name>A0A9X7R617_PSEDE</name>
<evidence type="ECO:0000313" key="1">
    <source>
        <dbReference type="EMBL" id="QEY73255.1"/>
    </source>
</evidence>
<protein>
    <submittedName>
        <fullName evidence="1">Uncharacterized protein</fullName>
    </submittedName>
</protein>
<reference evidence="1 2" key="1">
    <citation type="submission" date="2019-09" db="EMBL/GenBank/DDBJ databases">
        <title>Prosopis cineraria nodule microbiome.</title>
        <authorList>
            <person name="Chaluvadi S.R."/>
            <person name="Ali R."/>
            <person name="Wang X."/>
        </authorList>
    </citation>
    <scope>NUCLEOTIDE SEQUENCE [LARGE SCALE GENOMIC DNA]</scope>
    <source>
        <strain evidence="1 2">BG1</strain>
    </source>
</reference>
<keyword evidence="2" id="KW-1185">Reference proteome</keyword>
<organism evidence="1 2">
    <name type="scientific">Pseudomonas denitrificans</name>
    <dbReference type="NCBI Taxonomy" id="43306"/>
    <lineage>
        <taxon>Bacteria</taxon>
        <taxon>Pseudomonadati</taxon>
        <taxon>Pseudomonadota</taxon>
        <taxon>Gammaproteobacteria</taxon>
        <taxon>Pseudomonadales</taxon>
        <taxon>Pseudomonadaceae</taxon>
        <taxon>Halopseudomonas</taxon>
    </lineage>
</organism>
<accession>A0A9X7R617</accession>
<dbReference type="KEGG" id="pden:F1C79_17515"/>
<gene>
    <name evidence="1" type="ORF">F1C79_17515</name>
</gene>
<proteinExistence type="predicted"/>
<dbReference type="EMBL" id="CP043626">
    <property type="protein sequence ID" value="QEY73255.1"/>
    <property type="molecule type" value="Genomic_DNA"/>
</dbReference>
<evidence type="ECO:0000313" key="2">
    <source>
        <dbReference type="Proteomes" id="UP000326659"/>
    </source>
</evidence>
<sequence length="124" mass="14149">MTTQAPETLTVIEGHIQYAPPQNVEQAYVIVLDVANRVLRQCRLFSIESLQEENPTIGEIARRLRVICALMHELDEIDGFRDIWTVEKANEYTNHVQALADAIDANDVLELDRQCQLLNGRSFL</sequence>
<dbReference type="AlphaFoldDB" id="A0A9X7R617"/>
<dbReference type="RefSeq" id="WP_151188139.1">
    <property type="nucleotide sequence ID" value="NZ_CP043626.1"/>
</dbReference>
<dbReference type="Proteomes" id="UP000326659">
    <property type="component" value="Chromosome"/>
</dbReference>